<protein>
    <recommendedName>
        <fullName evidence="1">2EXR domain-containing protein</fullName>
    </recommendedName>
</protein>
<evidence type="ECO:0000313" key="2">
    <source>
        <dbReference type="EMBL" id="CZS99383.1"/>
    </source>
</evidence>
<sequence>MDQNQESSKTSGSAIVESLVEYSKGSVGEMDIDGSEAGTTACTSRLSSPHISATIDDTAPVTPLSPANPADTIINTFIPLTEFKYFPKLPYELRHMVFTIAIKDSAPRILGIQPQYREHPALMQVCTQSRTICTKFYHYCASRQRTKIFRFYIDYQKDVLYMNHPFTLLGGKAQLSVIQATHSIYPEFLELIETISMNLKEVRNLTGFHRGTNTLWRMLANWCPAVKELKIVINNFPVNGLFLDFLPITTPDQYKAMVPPTKVRHMEAISQSWRRAKTEHKQCLDLKMRLVSIDEKARKVLTKKDKEKMAEEWRKANIKIDGYSEVDRLGGIKGRHSDVVSANVDRLNALRKSKKGFMLAREVMREMKEMKVAGKNLPEKHVAKAKGKFKANRKGKGKM</sequence>
<organism evidence="2 3">
    <name type="scientific">Rhynchosporium graminicola</name>
    <dbReference type="NCBI Taxonomy" id="2792576"/>
    <lineage>
        <taxon>Eukaryota</taxon>
        <taxon>Fungi</taxon>
        <taxon>Dikarya</taxon>
        <taxon>Ascomycota</taxon>
        <taxon>Pezizomycotina</taxon>
        <taxon>Leotiomycetes</taxon>
        <taxon>Helotiales</taxon>
        <taxon>Ploettnerulaceae</taxon>
        <taxon>Rhynchosporium</taxon>
    </lineage>
</organism>
<dbReference type="Proteomes" id="UP000178129">
    <property type="component" value="Unassembled WGS sequence"/>
</dbReference>
<proteinExistence type="predicted"/>
<dbReference type="EMBL" id="FJUW01000016">
    <property type="protein sequence ID" value="CZS99383.1"/>
    <property type="molecule type" value="Genomic_DNA"/>
</dbReference>
<evidence type="ECO:0000313" key="3">
    <source>
        <dbReference type="Proteomes" id="UP000178129"/>
    </source>
</evidence>
<dbReference type="InParanoid" id="A0A1E1KMY7"/>
<evidence type="ECO:0000259" key="1">
    <source>
        <dbReference type="Pfam" id="PF20150"/>
    </source>
</evidence>
<dbReference type="InterPro" id="IPR045518">
    <property type="entry name" value="2EXR"/>
</dbReference>
<gene>
    <name evidence="2" type="ORF">RCO7_00616</name>
</gene>
<dbReference type="PANTHER" id="PTHR35910:SF6">
    <property type="entry name" value="2EXR DOMAIN-CONTAINING PROTEIN"/>
    <property type="match status" value="1"/>
</dbReference>
<dbReference type="PANTHER" id="PTHR35910">
    <property type="entry name" value="2EXR DOMAIN-CONTAINING PROTEIN"/>
    <property type="match status" value="1"/>
</dbReference>
<keyword evidence="3" id="KW-1185">Reference proteome</keyword>
<accession>A0A1E1KMY7</accession>
<feature type="domain" description="2EXR" evidence="1">
    <location>
        <begin position="83"/>
        <end position="160"/>
    </location>
</feature>
<dbReference type="AlphaFoldDB" id="A0A1E1KMY7"/>
<name>A0A1E1KMY7_9HELO</name>
<dbReference type="Pfam" id="PF20150">
    <property type="entry name" value="2EXR"/>
    <property type="match status" value="1"/>
</dbReference>
<comment type="caution">
    <text evidence="2">The sequence shown here is derived from an EMBL/GenBank/DDBJ whole genome shotgun (WGS) entry which is preliminary data.</text>
</comment>
<reference evidence="3" key="1">
    <citation type="submission" date="2016-03" db="EMBL/GenBank/DDBJ databases">
        <authorList>
            <person name="Ploux O."/>
        </authorList>
    </citation>
    <scope>NUCLEOTIDE SEQUENCE [LARGE SCALE GENOMIC DNA]</scope>
    <source>
        <strain evidence="3">UK7</strain>
    </source>
</reference>